<evidence type="ECO:0000313" key="3">
    <source>
        <dbReference type="Proteomes" id="UP000000768"/>
    </source>
</evidence>
<dbReference type="InParanoid" id="A0A1B6PPJ3"/>
<dbReference type="OMA" id="IERCANF"/>
<reference evidence="3" key="2">
    <citation type="journal article" date="2018" name="Plant J.">
        <title>The Sorghum bicolor reference genome: improved assembly, gene annotations, a transcriptome atlas, and signatures of genome organization.</title>
        <authorList>
            <person name="McCormick R.F."/>
            <person name="Truong S.K."/>
            <person name="Sreedasyam A."/>
            <person name="Jenkins J."/>
            <person name="Shu S."/>
            <person name="Sims D."/>
            <person name="Kennedy M."/>
            <person name="Amirebrahimi M."/>
            <person name="Weers B.D."/>
            <person name="McKinley B."/>
            <person name="Mattison A."/>
            <person name="Morishige D.T."/>
            <person name="Grimwood J."/>
            <person name="Schmutz J."/>
            <person name="Mullet J.E."/>
        </authorList>
    </citation>
    <scope>NUCLEOTIDE SEQUENCE [LARGE SCALE GENOMIC DNA]</scope>
    <source>
        <strain evidence="3">cv. BTx623</strain>
    </source>
</reference>
<name>A0A1B6PPJ3_SORBI</name>
<feature type="non-terminal residue" evidence="2">
    <location>
        <position position="308"/>
    </location>
</feature>
<dbReference type="PANTHER" id="PTHR33065:SF19">
    <property type="entry name" value="OS11G0130700 PROTEIN"/>
    <property type="match status" value="1"/>
</dbReference>
<keyword evidence="3" id="KW-1185">Reference proteome</keyword>
<organism evidence="2 3">
    <name type="scientific">Sorghum bicolor</name>
    <name type="common">Sorghum</name>
    <name type="synonym">Sorghum vulgare</name>
    <dbReference type="NCBI Taxonomy" id="4558"/>
    <lineage>
        <taxon>Eukaryota</taxon>
        <taxon>Viridiplantae</taxon>
        <taxon>Streptophyta</taxon>
        <taxon>Embryophyta</taxon>
        <taxon>Tracheophyta</taxon>
        <taxon>Spermatophyta</taxon>
        <taxon>Magnoliopsida</taxon>
        <taxon>Liliopsida</taxon>
        <taxon>Poales</taxon>
        <taxon>Poaceae</taxon>
        <taxon>PACMAD clade</taxon>
        <taxon>Panicoideae</taxon>
        <taxon>Andropogonodae</taxon>
        <taxon>Andropogoneae</taxon>
        <taxon>Sorghinae</taxon>
        <taxon>Sorghum</taxon>
    </lineage>
</organism>
<dbReference type="EMBL" id="CM000764">
    <property type="protein sequence ID" value="KXG27589.2"/>
    <property type="molecule type" value="Genomic_DNA"/>
</dbReference>
<evidence type="ECO:0000259" key="1">
    <source>
        <dbReference type="Pfam" id="PF20241"/>
    </source>
</evidence>
<dbReference type="Pfam" id="PF20241">
    <property type="entry name" value="DUF6598"/>
    <property type="match status" value="1"/>
</dbReference>
<sequence>DGINRATMLPDCTHRDGAVYSVTGGWHKIYRISDADEISNPSNCYPNRETCCRHSPQAMMQIFSIELGKLSMDSGPVQIYGYIAVRDTRELDPLRNYVFNRSRVDPITLEQGSPIEMIGPKRGTDMSVGVLIEFDMKIKRGEEELDDTQLIDGVTDFDELMTPAFKPFLSRIDGVGGAATIEVDITHVYENGFHLVLTYSVSGLVVEKEIHLFDGAVGQPCGLRKFVVAVNLHALMHLKFKFIDDAITNEAECCAYFKSKQHGYDTQQLQHNGASVMVKVSWSTLCHSLSRNGCRFLVAILTLSRSKS</sequence>
<dbReference type="Proteomes" id="UP000000768">
    <property type="component" value="Chromosome 5"/>
</dbReference>
<dbReference type="AlphaFoldDB" id="A0A1B6PPJ3"/>
<dbReference type="PANTHER" id="PTHR33065">
    <property type="entry name" value="OS07G0486400 PROTEIN"/>
    <property type="match status" value="1"/>
</dbReference>
<feature type="domain" description="DUF6598" evidence="1">
    <location>
        <begin position="59"/>
        <end position="280"/>
    </location>
</feature>
<evidence type="ECO:0000313" key="2">
    <source>
        <dbReference type="EMBL" id="KXG27589.2"/>
    </source>
</evidence>
<gene>
    <name evidence="2" type="ORF">SORBI_3005G008500</name>
</gene>
<dbReference type="InterPro" id="IPR046533">
    <property type="entry name" value="DUF6598"/>
</dbReference>
<accession>A0A1B6PPJ3</accession>
<dbReference type="Gramene" id="KXG27589">
    <property type="protein sequence ID" value="KXG27589"/>
    <property type="gene ID" value="SORBI_3005G008500"/>
</dbReference>
<protein>
    <recommendedName>
        <fullName evidence="1">DUF6598 domain-containing protein</fullName>
    </recommendedName>
</protein>
<proteinExistence type="predicted"/>
<reference evidence="2 3" key="1">
    <citation type="journal article" date="2009" name="Nature">
        <title>The Sorghum bicolor genome and the diversification of grasses.</title>
        <authorList>
            <person name="Paterson A.H."/>
            <person name="Bowers J.E."/>
            <person name="Bruggmann R."/>
            <person name="Dubchak I."/>
            <person name="Grimwood J."/>
            <person name="Gundlach H."/>
            <person name="Haberer G."/>
            <person name="Hellsten U."/>
            <person name="Mitros T."/>
            <person name="Poliakov A."/>
            <person name="Schmutz J."/>
            <person name="Spannagl M."/>
            <person name="Tang H."/>
            <person name="Wang X."/>
            <person name="Wicker T."/>
            <person name="Bharti A.K."/>
            <person name="Chapman J."/>
            <person name="Feltus F.A."/>
            <person name="Gowik U."/>
            <person name="Grigoriev I.V."/>
            <person name="Lyons E."/>
            <person name="Maher C.A."/>
            <person name="Martis M."/>
            <person name="Narechania A."/>
            <person name="Otillar R.P."/>
            <person name="Penning B.W."/>
            <person name="Salamov A.A."/>
            <person name="Wang Y."/>
            <person name="Zhang L."/>
            <person name="Carpita N.C."/>
            <person name="Freeling M."/>
            <person name="Gingle A.R."/>
            <person name="Hash C.T."/>
            <person name="Keller B."/>
            <person name="Klein P."/>
            <person name="Kresovich S."/>
            <person name="McCann M.C."/>
            <person name="Ming R."/>
            <person name="Peterson D.G."/>
            <person name="Mehboob-ur-Rahman"/>
            <person name="Ware D."/>
            <person name="Westhoff P."/>
            <person name="Mayer K.F."/>
            <person name="Messing J."/>
            <person name="Rokhsar D.S."/>
        </authorList>
    </citation>
    <scope>NUCLEOTIDE SEQUENCE [LARGE SCALE GENOMIC DNA]</scope>
    <source>
        <strain evidence="3">cv. BTx623</strain>
    </source>
</reference>